<name>L0K6N0_HALHC</name>
<evidence type="ECO:0000259" key="2">
    <source>
        <dbReference type="Pfam" id="PF25583"/>
    </source>
</evidence>
<reference evidence="4" key="1">
    <citation type="submission" date="2012-02" db="EMBL/GenBank/DDBJ databases">
        <title>The complete genome of Halobacteroides halobius DSM 5150.</title>
        <authorList>
            <person name="Lucas S."/>
            <person name="Copeland A."/>
            <person name="Lapidus A."/>
            <person name="Glavina del Rio T."/>
            <person name="Dalin E."/>
            <person name="Tice H."/>
            <person name="Bruce D."/>
            <person name="Goodwin L."/>
            <person name="Pitluck S."/>
            <person name="Peters L."/>
            <person name="Mikhailova N."/>
            <person name="Gu W."/>
            <person name="Kyrpides N."/>
            <person name="Mavromatis K."/>
            <person name="Ivanova N."/>
            <person name="Brettin T."/>
            <person name="Detter J.C."/>
            <person name="Han C."/>
            <person name="Larimer F."/>
            <person name="Land M."/>
            <person name="Hauser L."/>
            <person name="Markowitz V."/>
            <person name="Cheng J.-F."/>
            <person name="Hugenholtz P."/>
            <person name="Woyke T."/>
            <person name="Wu D."/>
            <person name="Tindall B."/>
            <person name="Pomrenke H."/>
            <person name="Brambilla E."/>
            <person name="Klenk H.-P."/>
            <person name="Eisen J.A."/>
        </authorList>
    </citation>
    <scope>NUCLEOTIDE SEQUENCE [LARGE SCALE GENOMIC DNA]</scope>
    <source>
        <strain evidence="4">ATCC 35273 / DSM 5150 / MD-1</strain>
    </source>
</reference>
<dbReference type="OrthoDB" id="9767131at2"/>
<evidence type="ECO:0000313" key="4">
    <source>
        <dbReference type="Proteomes" id="UP000010880"/>
    </source>
</evidence>
<dbReference type="KEGG" id="hhl:Halha_0956"/>
<gene>
    <name evidence="3" type="ordered locus">Halha_0956</name>
</gene>
<keyword evidence="4" id="KW-1185">Reference proteome</keyword>
<sequence length="331" mass="39073">MSNNLKDDNLKKISKLIKFINLTETKYATYDREELMDILDISETTFYRYLKQLNNEVEVPIKYDRKTKGYKIRQDYYMKPPQLTLSETLALVVSSNSILNNSQLPYYEETNMAITKIIASLPDNMTDLLSGFEDKIDFSLNSLVDYGECRDIFNKLRDAIQNETNVWMQYYSYNKDKISERVVSPYILNFKKGFLYLIAYCHKRNDTRMFRLDRIKKMKVTKDKFKYPDDFSLKEYLGNAWGVMRSGDDVEVKIKFTGDIARWIKDNNYHPTQEVEELEGDSVLMSFVTCSLNEVKGWVMKYGANAEVLEPQSLRDEIKEDIERMNQVYNK</sequence>
<evidence type="ECO:0000313" key="3">
    <source>
        <dbReference type="EMBL" id="AGB40917.1"/>
    </source>
</evidence>
<protein>
    <submittedName>
        <fullName evidence="3">Putative transcriptional regulator</fullName>
    </submittedName>
</protein>
<feature type="domain" description="WCX" evidence="2">
    <location>
        <begin position="249"/>
        <end position="325"/>
    </location>
</feature>
<dbReference type="InterPro" id="IPR051534">
    <property type="entry name" value="CBASS_pafABC_assoc_protein"/>
</dbReference>
<dbReference type="PROSITE" id="PS52050">
    <property type="entry name" value="WYL"/>
    <property type="match status" value="1"/>
</dbReference>
<dbReference type="InterPro" id="IPR026881">
    <property type="entry name" value="WYL_dom"/>
</dbReference>
<dbReference type="Pfam" id="PF25583">
    <property type="entry name" value="WCX"/>
    <property type="match status" value="1"/>
</dbReference>
<dbReference type="InterPro" id="IPR057727">
    <property type="entry name" value="WCX_dom"/>
</dbReference>
<dbReference type="PANTHER" id="PTHR34580">
    <property type="match status" value="1"/>
</dbReference>
<dbReference type="STRING" id="748449.Halha_0956"/>
<evidence type="ECO:0000259" key="1">
    <source>
        <dbReference type="Pfam" id="PF13280"/>
    </source>
</evidence>
<proteinExistence type="predicted"/>
<dbReference type="PANTHER" id="PTHR34580:SF9">
    <property type="entry name" value="SLL5097 PROTEIN"/>
    <property type="match status" value="1"/>
</dbReference>
<dbReference type="AlphaFoldDB" id="L0K6N0"/>
<dbReference type="Pfam" id="PF13280">
    <property type="entry name" value="WYL"/>
    <property type="match status" value="1"/>
</dbReference>
<dbReference type="EMBL" id="CP003359">
    <property type="protein sequence ID" value="AGB40917.1"/>
    <property type="molecule type" value="Genomic_DNA"/>
</dbReference>
<accession>L0K6N0</accession>
<dbReference type="Proteomes" id="UP000010880">
    <property type="component" value="Chromosome"/>
</dbReference>
<dbReference type="eggNOG" id="COG2378">
    <property type="taxonomic scope" value="Bacteria"/>
</dbReference>
<dbReference type="RefSeq" id="WP_015326642.1">
    <property type="nucleotide sequence ID" value="NC_019978.1"/>
</dbReference>
<organism evidence="3 4">
    <name type="scientific">Halobacteroides halobius (strain ATCC 35273 / DSM 5150 / MD-1)</name>
    <dbReference type="NCBI Taxonomy" id="748449"/>
    <lineage>
        <taxon>Bacteria</taxon>
        <taxon>Bacillati</taxon>
        <taxon>Bacillota</taxon>
        <taxon>Clostridia</taxon>
        <taxon>Halanaerobiales</taxon>
        <taxon>Halobacteroidaceae</taxon>
        <taxon>Halobacteroides</taxon>
    </lineage>
</organism>
<feature type="domain" description="WYL" evidence="1">
    <location>
        <begin position="152"/>
        <end position="220"/>
    </location>
</feature>
<dbReference type="HOGENOM" id="CLU_041141_4_1_9"/>